<dbReference type="AlphaFoldDB" id="A0A2W7RMJ7"/>
<dbReference type="RefSeq" id="WP_111316754.1">
    <property type="nucleotide sequence ID" value="NZ_QKZT01000002.1"/>
</dbReference>
<dbReference type="OrthoDB" id="1121643at2"/>
<proteinExistence type="predicted"/>
<keyword evidence="2" id="KW-1185">Reference proteome</keyword>
<comment type="caution">
    <text evidence="1">The sequence shown here is derived from an EMBL/GenBank/DDBJ whole genome shotgun (WGS) entry which is preliminary data.</text>
</comment>
<organism evidence="1 2">
    <name type="scientific">Algoriphagus chordae</name>
    <dbReference type="NCBI Taxonomy" id="237019"/>
    <lineage>
        <taxon>Bacteria</taxon>
        <taxon>Pseudomonadati</taxon>
        <taxon>Bacteroidota</taxon>
        <taxon>Cytophagia</taxon>
        <taxon>Cytophagales</taxon>
        <taxon>Cyclobacteriaceae</taxon>
        <taxon>Algoriphagus</taxon>
    </lineage>
</organism>
<evidence type="ECO:0000313" key="2">
    <source>
        <dbReference type="Proteomes" id="UP000248882"/>
    </source>
</evidence>
<sequence>MTTKVTLDINERLAEKAKKYAEEQGQSLSALVETLLSDVTKPKEKVLEKITPKNPELVKRILDGTEPIPKDLEAFFSRKAKVNPEFEYSELSEDKKTLTEELMKKYGS</sequence>
<dbReference type="SUPFAM" id="SSF47598">
    <property type="entry name" value="Ribbon-helix-helix"/>
    <property type="match status" value="1"/>
</dbReference>
<gene>
    <name evidence="1" type="ORF">LV85_00670</name>
</gene>
<dbReference type="Pfam" id="PF19891">
    <property type="entry name" value="DUF6364"/>
    <property type="match status" value="1"/>
</dbReference>
<dbReference type="InterPro" id="IPR010985">
    <property type="entry name" value="Ribbon_hlx_hlx"/>
</dbReference>
<reference evidence="1 2" key="1">
    <citation type="submission" date="2018-06" db="EMBL/GenBank/DDBJ databases">
        <title>Genomic Encyclopedia of Archaeal and Bacterial Type Strains, Phase II (KMG-II): from individual species to whole genera.</title>
        <authorList>
            <person name="Goeker M."/>
        </authorList>
    </citation>
    <scope>NUCLEOTIDE SEQUENCE [LARGE SCALE GENOMIC DNA]</scope>
    <source>
        <strain evidence="1 2">DSM 19830</strain>
    </source>
</reference>
<dbReference type="GO" id="GO:0006355">
    <property type="term" value="P:regulation of DNA-templated transcription"/>
    <property type="evidence" value="ECO:0007669"/>
    <property type="project" value="InterPro"/>
</dbReference>
<protein>
    <submittedName>
        <fullName evidence="1">Uncharacterized protein</fullName>
    </submittedName>
</protein>
<dbReference type="InterPro" id="IPR045944">
    <property type="entry name" value="DUF6364"/>
</dbReference>
<evidence type="ECO:0000313" key="1">
    <source>
        <dbReference type="EMBL" id="PZX56737.1"/>
    </source>
</evidence>
<name>A0A2W7RMJ7_9BACT</name>
<accession>A0A2W7RMJ7</accession>
<dbReference type="EMBL" id="QKZT01000002">
    <property type="protein sequence ID" value="PZX56737.1"/>
    <property type="molecule type" value="Genomic_DNA"/>
</dbReference>
<dbReference type="Proteomes" id="UP000248882">
    <property type="component" value="Unassembled WGS sequence"/>
</dbReference>